<organism evidence="1 2">
    <name type="scientific">Amycolatopsis jiangsuensis</name>
    <dbReference type="NCBI Taxonomy" id="1181879"/>
    <lineage>
        <taxon>Bacteria</taxon>
        <taxon>Bacillati</taxon>
        <taxon>Actinomycetota</taxon>
        <taxon>Actinomycetes</taxon>
        <taxon>Pseudonocardiales</taxon>
        <taxon>Pseudonocardiaceae</taxon>
        <taxon>Amycolatopsis</taxon>
    </lineage>
</organism>
<protein>
    <submittedName>
        <fullName evidence="1">Uncharacterized protein</fullName>
    </submittedName>
</protein>
<keyword evidence="2" id="KW-1185">Reference proteome</keyword>
<dbReference type="Proteomes" id="UP000581769">
    <property type="component" value="Unassembled WGS sequence"/>
</dbReference>
<comment type="caution">
    <text evidence="1">The sequence shown here is derived from an EMBL/GenBank/DDBJ whole genome shotgun (WGS) entry which is preliminary data.</text>
</comment>
<evidence type="ECO:0000313" key="1">
    <source>
        <dbReference type="EMBL" id="MBB4689543.1"/>
    </source>
</evidence>
<name>A0A840J6X5_9PSEU</name>
<accession>A0A840J6X5</accession>
<proteinExistence type="predicted"/>
<dbReference type="EMBL" id="JACHMG010000001">
    <property type="protein sequence ID" value="MBB4689543.1"/>
    <property type="molecule type" value="Genomic_DNA"/>
</dbReference>
<dbReference type="AlphaFoldDB" id="A0A840J6X5"/>
<sequence>MLRTILGPIDDEIIRYRVTFDPVLAVAGHDVGDS</sequence>
<gene>
    <name evidence="1" type="ORF">BJY18_007028</name>
</gene>
<evidence type="ECO:0000313" key="2">
    <source>
        <dbReference type="Proteomes" id="UP000581769"/>
    </source>
</evidence>
<reference evidence="1 2" key="1">
    <citation type="submission" date="2020-08" db="EMBL/GenBank/DDBJ databases">
        <title>Sequencing the genomes of 1000 actinobacteria strains.</title>
        <authorList>
            <person name="Klenk H.-P."/>
        </authorList>
    </citation>
    <scope>NUCLEOTIDE SEQUENCE [LARGE SCALE GENOMIC DNA]</scope>
    <source>
        <strain evidence="1 2">DSM 45859</strain>
    </source>
</reference>